<dbReference type="Pfam" id="PF23087">
    <property type="entry name" value="MRH_ELAPOR1_9th"/>
    <property type="match status" value="1"/>
</dbReference>
<keyword evidence="7 11" id="KW-0472">Membrane</keyword>
<feature type="transmembrane region" description="Helical" evidence="11">
    <location>
        <begin position="832"/>
        <end position="856"/>
    </location>
</feature>
<keyword evidence="6 11" id="KW-1133">Transmembrane helix</keyword>
<dbReference type="InterPro" id="IPR009030">
    <property type="entry name" value="Growth_fac_rcpt_cys_sf"/>
</dbReference>
<dbReference type="GO" id="GO:0030513">
    <property type="term" value="P:positive regulation of BMP signaling pathway"/>
    <property type="evidence" value="ECO:0007669"/>
    <property type="project" value="TreeGrafter"/>
</dbReference>
<reference evidence="14 15" key="1">
    <citation type="submission" date="2018-05" db="EMBL/GenBank/DDBJ databases">
        <authorList>
            <person name="Datahose"/>
        </authorList>
    </citation>
    <scope>NUCLEOTIDE SEQUENCE</scope>
</reference>
<evidence type="ECO:0000256" key="6">
    <source>
        <dbReference type="ARBA" id="ARBA00022989"/>
    </source>
</evidence>
<evidence type="ECO:0000256" key="4">
    <source>
        <dbReference type="ARBA" id="ARBA00022692"/>
    </source>
</evidence>
<accession>A0AAX7VGT6</accession>
<keyword evidence="3" id="KW-1003">Cell membrane</keyword>
<evidence type="ECO:0000256" key="1">
    <source>
        <dbReference type="ARBA" id="ARBA00004251"/>
    </source>
</evidence>
<reference evidence="15" key="2">
    <citation type="submission" date="2023-03" db="EMBL/GenBank/DDBJ databases">
        <authorList>
            <consortium name="Wellcome Sanger Institute Data Sharing"/>
        </authorList>
    </citation>
    <scope>NUCLEOTIDE SEQUENCE [LARGE SCALE GENOMIC DNA]</scope>
</reference>
<evidence type="ECO:0000256" key="10">
    <source>
        <dbReference type="SAM" id="MobiDB-lite"/>
    </source>
</evidence>
<organism evidence="14 15">
    <name type="scientific">Astatotilapia calliptera</name>
    <name type="common">Eastern happy</name>
    <name type="synonym">Chromis callipterus</name>
    <dbReference type="NCBI Taxonomy" id="8154"/>
    <lineage>
        <taxon>Eukaryota</taxon>
        <taxon>Metazoa</taxon>
        <taxon>Chordata</taxon>
        <taxon>Craniata</taxon>
        <taxon>Vertebrata</taxon>
        <taxon>Euteleostomi</taxon>
        <taxon>Actinopterygii</taxon>
        <taxon>Neopterygii</taxon>
        <taxon>Teleostei</taxon>
        <taxon>Neoteleostei</taxon>
        <taxon>Acanthomorphata</taxon>
        <taxon>Ovalentaria</taxon>
        <taxon>Cichlomorphae</taxon>
        <taxon>Cichliformes</taxon>
        <taxon>Cichlidae</taxon>
        <taxon>African cichlids</taxon>
        <taxon>Pseudocrenilabrinae</taxon>
        <taxon>Haplochromini</taxon>
        <taxon>Astatotilapia</taxon>
    </lineage>
</organism>
<evidence type="ECO:0000313" key="14">
    <source>
        <dbReference type="Ensembl" id="ENSACLP00000080307.1"/>
    </source>
</evidence>
<comment type="similarity">
    <text evidence="2">Belongs to the ELAPOR family.</text>
</comment>
<proteinExistence type="inferred from homology"/>
<dbReference type="InterPro" id="IPR056608">
    <property type="entry name" value="Elapor1/2_GBD"/>
</dbReference>
<feature type="domain" description="MRH" evidence="13">
    <location>
        <begin position="580"/>
        <end position="783"/>
    </location>
</feature>
<evidence type="ECO:0000256" key="8">
    <source>
        <dbReference type="ARBA" id="ARBA00023157"/>
    </source>
</evidence>
<dbReference type="InterPro" id="IPR056610">
    <property type="entry name" value="Elapor1/2_TNFR-like"/>
</dbReference>
<keyword evidence="5 12" id="KW-0732">Signal</keyword>
<keyword evidence="9" id="KW-0325">Glycoprotein</keyword>
<dbReference type="Gene3D" id="2.70.130.10">
    <property type="entry name" value="Mannose-6-phosphate receptor binding domain"/>
    <property type="match status" value="1"/>
</dbReference>
<dbReference type="PANTHER" id="PTHR22727">
    <property type="entry name" value="PROTEIN CBG13728"/>
    <property type="match status" value="1"/>
</dbReference>
<dbReference type="Pfam" id="PF23089">
    <property type="entry name" value="ELAPOR1_C"/>
    <property type="match status" value="1"/>
</dbReference>
<dbReference type="Proteomes" id="UP000265100">
    <property type="component" value="Chromosome 17"/>
</dbReference>
<evidence type="ECO:0000256" key="12">
    <source>
        <dbReference type="SAM" id="SignalP"/>
    </source>
</evidence>
<dbReference type="SMART" id="SM01411">
    <property type="entry name" value="Ephrin_rec_like"/>
    <property type="match status" value="4"/>
</dbReference>
<dbReference type="InterPro" id="IPR044865">
    <property type="entry name" value="MRH_dom"/>
</dbReference>
<feature type="region of interest" description="Disordered" evidence="10">
    <location>
        <begin position="916"/>
        <end position="937"/>
    </location>
</feature>
<keyword evidence="15" id="KW-1185">Reference proteome</keyword>
<protein>
    <recommendedName>
        <fullName evidence="13">MRH domain-containing protein</fullName>
    </recommendedName>
</protein>
<feature type="signal peptide" evidence="12">
    <location>
        <begin position="1"/>
        <end position="23"/>
    </location>
</feature>
<dbReference type="InterPro" id="IPR056606">
    <property type="entry name" value="Elapor1/2_C"/>
</dbReference>
<evidence type="ECO:0000256" key="2">
    <source>
        <dbReference type="ARBA" id="ARBA00007627"/>
    </source>
</evidence>
<dbReference type="InterPro" id="IPR056607">
    <property type="entry name" value="Elapor1/2_MRH"/>
</dbReference>
<evidence type="ECO:0000256" key="11">
    <source>
        <dbReference type="SAM" id="Phobius"/>
    </source>
</evidence>
<dbReference type="SUPFAM" id="SSF50911">
    <property type="entry name" value="Mannose 6-phosphate receptor domain"/>
    <property type="match status" value="1"/>
</dbReference>
<dbReference type="AlphaFoldDB" id="A0AAX7VGT6"/>
<evidence type="ECO:0000313" key="15">
    <source>
        <dbReference type="Proteomes" id="UP000265100"/>
    </source>
</evidence>
<dbReference type="Ensembl" id="ENSACLT00000045237.1">
    <property type="protein sequence ID" value="ENSACLP00000080307.1"/>
    <property type="gene ID" value="ENSACLG00000016340.2"/>
</dbReference>
<dbReference type="SUPFAM" id="SSF57184">
    <property type="entry name" value="Growth factor receptor domain"/>
    <property type="match status" value="1"/>
</dbReference>
<evidence type="ECO:0000256" key="7">
    <source>
        <dbReference type="ARBA" id="ARBA00023136"/>
    </source>
</evidence>
<keyword evidence="8" id="KW-1015">Disulfide bond</keyword>
<evidence type="ECO:0000256" key="9">
    <source>
        <dbReference type="ARBA" id="ARBA00023180"/>
    </source>
</evidence>
<reference evidence="14" key="4">
    <citation type="submission" date="2025-09" db="UniProtKB">
        <authorList>
            <consortium name="Ensembl"/>
        </authorList>
    </citation>
    <scope>IDENTIFICATION</scope>
</reference>
<keyword evidence="4 11" id="KW-0812">Transmembrane</keyword>
<feature type="compositionally biased region" description="Low complexity" evidence="10">
    <location>
        <begin position="921"/>
        <end position="931"/>
    </location>
</feature>
<dbReference type="GO" id="GO:0005886">
    <property type="term" value="C:plasma membrane"/>
    <property type="evidence" value="ECO:0007669"/>
    <property type="project" value="UniProtKB-SubCell"/>
</dbReference>
<dbReference type="InterPro" id="IPR039181">
    <property type="entry name" value="Elapor1/2"/>
</dbReference>
<dbReference type="Pfam" id="PF23091">
    <property type="entry name" value="TNFR_ELAPOR1_6th"/>
    <property type="match status" value="1"/>
</dbReference>
<dbReference type="Pfam" id="PF23031">
    <property type="entry name" value="GBD_ELAPOR1"/>
    <property type="match status" value="1"/>
</dbReference>
<gene>
    <name evidence="14" type="primary">ELAPOR2</name>
</gene>
<evidence type="ECO:0000256" key="3">
    <source>
        <dbReference type="ARBA" id="ARBA00022475"/>
    </source>
</evidence>
<dbReference type="InterPro" id="IPR009011">
    <property type="entry name" value="Man6P_isomerase_rcpt-bd_dom_sf"/>
</dbReference>
<dbReference type="InterPro" id="IPR056609">
    <property type="entry name" value="Elapor1-like_3rd"/>
</dbReference>
<reference evidence="14" key="3">
    <citation type="submission" date="2025-08" db="UniProtKB">
        <authorList>
            <consortium name="Ensembl"/>
        </authorList>
    </citation>
    <scope>IDENTIFICATION</scope>
</reference>
<feature type="chain" id="PRO_5044206559" description="MRH domain-containing protein" evidence="12">
    <location>
        <begin position="24"/>
        <end position="937"/>
    </location>
</feature>
<dbReference type="PROSITE" id="PS51914">
    <property type="entry name" value="MRH"/>
    <property type="match status" value="1"/>
</dbReference>
<evidence type="ECO:0000259" key="13">
    <source>
        <dbReference type="PROSITE" id="PS51914"/>
    </source>
</evidence>
<dbReference type="Pfam" id="PF23032">
    <property type="entry name" value="GBD_ELAPOR1-like_3rd"/>
    <property type="match status" value="1"/>
</dbReference>
<dbReference type="GeneTree" id="ENSGT00940000154983"/>
<dbReference type="PANTHER" id="PTHR22727:SF3">
    <property type="entry name" value="ENDOSOME_LYSOSOME-ASSOCIATED APOPTOSIS AND AUTOPHAGY REGULATOR FAMILY MEMBER 2"/>
    <property type="match status" value="1"/>
</dbReference>
<comment type="subcellular location">
    <subcellularLocation>
        <location evidence="1">Cell membrane</location>
        <topology evidence="1">Single-pass type I membrane protein</topology>
    </subcellularLocation>
</comment>
<name>A0AAX7VGT6_ASTCA</name>
<dbReference type="Gene3D" id="2.10.50.10">
    <property type="entry name" value="Tumor Necrosis Factor Receptor, subunit A, domain 2"/>
    <property type="match status" value="2"/>
</dbReference>
<sequence>MDTLLIFLSACLCVFVCVIIVQSEYYYQYTECDSTGARWRVAIPRSPGSCSDLPPPTRGTDCSFSCPAGKFLEMSTQQCTPCAAGSYSLGSGLRFDQWDAIPAGFTSLMEYAAAVFCSHCSSSWTPQGVYLESNRDECTVSLVYAVHLEKQGSVSFTYQYPDNNIFFEFYVQNEQCQEMAQTDDQKWIKVTNNGEWDTHTVSLKSGTNILYWRTTGILVGGKMVKPVLLKNIQIEGVAYTSECFPCRPGWFSPTPGSSSCQPCPSNTYSVKGASSCTPCPEHHYSHEGWPECKERPPCSEKDYFQIHTACDSEGKTQVLYRWVEPKICVENITGAVELPATGQREPCPPCNPGYYNSNDSTCLPCPPGTHSDGTYTCAQCPAGTEPVLGYEYKWWNVLRYIYNNTLFMVPASLSGMTGSEFGRITFVFETICSADCELYFMMVKSTTVVESWEGSKGKQSYSHSMTRNASVTYTWAFQRTNHVRRFIADTVKIYSINLTNVIDGVASACRACALVPQNSQRAGSSCVPCPAGFYIDRDTNRCQECPPNTHLAGRQTYGQDACVACGPGSISNKEHSRCYSDCSFTHTLNNRTLTFDLSALSDVASLTIGPSFTSKGTKYLHLFNISLCGHGRAAVCTDNVTDVSNKDDQSDAAQFVNSVDSFICQSTIIPSDGRGFRMAISSQSISLADTFIGATVDTVLNGVSAEPDLFPENSQDVPDINFFYSSTQVTASCDLGRSSVITVRCNPEKSERGELSVPSSCPAGTCDGCTFHFLWESASACPRCTEDDYHRIEGACKGGVQETLYVWNEPKLCTKGVSLPPRSSSPCEAIALWLKVGVGGGAFVAVLLISLTCYFWKKNKRLEYKYSRLVMSANKECELPAADSCGLAEGEEPDDDVVYAQKPSLLGKLRAIANKEDGESSESVQLKSSQSDRWVLG</sequence>
<evidence type="ECO:0000256" key="5">
    <source>
        <dbReference type="ARBA" id="ARBA00022729"/>
    </source>
</evidence>